<dbReference type="InterPro" id="IPR003439">
    <property type="entry name" value="ABC_transporter-like_ATP-bd"/>
</dbReference>
<evidence type="ECO:0000259" key="3">
    <source>
        <dbReference type="PROSITE" id="PS50893"/>
    </source>
</evidence>
<dbReference type="PROSITE" id="PS50893">
    <property type="entry name" value="ABC_TRANSPORTER_2"/>
    <property type="match status" value="1"/>
</dbReference>
<sequence>MTRVEATKITSEDQHPGAMSVRGLTKKRGDHLLWADLHVDVSAGESLAITGPSGAGKSTLLNCIGLLEHADAGTIELAGTPTIGISRRRRRQLLRDTVGHLFQNYGLVESWSVDANLNVAFIGRRLTCQEKEGRRTSALGRVGLRGFGNRRTYSLSGGEQQRVALARLLLKSPLVVVADEPSAALDEHNVAMVLSVLDELRRRGCAIVIATHDVAIADWCTHRLDLAQEIR</sequence>
<dbReference type="InterPro" id="IPR003593">
    <property type="entry name" value="AAA+_ATPase"/>
</dbReference>
<comment type="caution">
    <text evidence="4">The sequence shown here is derived from an EMBL/GenBank/DDBJ whole genome shotgun (WGS) entry which is preliminary data.</text>
</comment>
<dbReference type="Pfam" id="PF00005">
    <property type="entry name" value="ABC_tran"/>
    <property type="match status" value="1"/>
</dbReference>
<dbReference type="PANTHER" id="PTHR24220:SF86">
    <property type="entry name" value="ABC TRANSPORTER ABCH.1"/>
    <property type="match status" value="1"/>
</dbReference>
<keyword evidence="2 4" id="KW-0067">ATP-binding</keyword>
<dbReference type="Proteomes" id="UP001501295">
    <property type="component" value="Unassembled WGS sequence"/>
</dbReference>
<name>A0ABP8WCH3_9MICO</name>
<proteinExistence type="predicted"/>
<dbReference type="SMART" id="SM00382">
    <property type="entry name" value="AAA"/>
    <property type="match status" value="1"/>
</dbReference>
<organism evidence="4 5">
    <name type="scientific">Frondihabitans cladoniiphilus</name>
    <dbReference type="NCBI Taxonomy" id="715785"/>
    <lineage>
        <taxon>Bacteria</taxon>
        <taxon>Bacillati</taxon>
        <taxon>Actinomycetota</taxon>
        <taxon>Actinomycetes</taxon>
        <taxon>Micrococcales</taxon>
        <taxon>Microbacteriaceae</taxon>
        <taxon>Frondihabitans</taxon>
    </lineage>
</organism>
<dbReference type="SUPFAM" id="SSF52540">
    <property type="entry name" value="P-loop containing nucleoside triphosphate hydrolases"/>
    <property type="match status" value="1"/>
</dbReference>
<protein>
    <submittedName>
        <fullName evidence="4">ABC transporter ATP-binding protein</fullName>
    </submittedName>
</protein>
<gene>
    <name evidence="4" type="ORF">GCM10025780_37050</name>
</gene>
<accession>A0ABP8WCH3</accession>
<dbReference type="InterPro" id="IPR017871">
    <property type="entry name" value="ABC_transporter-like_CS"/>
</dbReference>
<evidence type="ECO:0000256" key="1">
    <source>
        <dbReference type="ARBA" id="ARBA00022741"/>
    </source>
</evidence>
<reference evidence="5" key="1">
    <citation type="journal article" date="2019" name="Int. J. Syst. Evol. Microbiol.">
        <title>The Global Catalogue of Microorganisms (GCM) 10K type strain sequencing project: providing services to taxonomists for standard genome sequencing and annotation.</title>
        <authorList>
            <consortium name="The Broad Institute Genomics Platform"/>
            <consortium name="The Broad Institute Genome Sequencing Center for Infectious Disease"/>
            <person name="Wu L."/>
            <person name="Ma J."/>
        </authorList>
    </citation>
    <scope>NUCLEOTIDE SEQUENCE [LARGE SCALE GENOMIC DNA]</scope>
    <source>
        <strain evidence="5">JCM 18956</strain>
    </source>
</reference>
<dbReference type="InterPro" id="IPR015854">
    <property type="entry name" value="ABC_transpr_LolD-like"/>
</dbReference>
<dbReference type="GO" id="GO:0005524">
    <property type="term" value="F:ATP binding"/>
    <property type="evidence" value="ECO:0007669"/>
    <property type="project" value="UniProtKB-KW"/>
</dbReference>
<keyword evidence="5" id="KW-1185">Reference proteome</keyword>
<evidence type="ECO:0000256" key="2">
    <source>
        <dbReference type="ARBA" id="ARBA00022840"/>
    </source>
</evidence>
<evidence type="ECO:0000313" key="4">
    <source>
        <dbReference type="EMBL" id="GAA4686815.1"/>
    </source>
</evidence>
<dbReference type="InterPro" id="IPR027417">
    <property type="entry name" value="P-loop_NTPase"/>
</dbReference>
<dbReference type="Gene3D" id="3.40.50.300">
    <property type="entry name" value="P-loop containing nucleotide triphosphate hydrolases"/>
    <property type="match status" value="1"/>
</dbReference>
<feature type="domain" description="ABC transporter" evidence="3">
    <location>
        <begin position="19"/>
        <end position="230"/>
    </location>
</feature>
<dbReference type="EMBL" id="BAABLM010000012">
    <property type="protein sequence ID" value="GAA4686815.1"/>
    <property type="molecule type" value="Genomic_DNA"/>
</dbReference>
<dbReference type="PANTHER" id="PTHR24220">
    <property type="entry name" value="IMPORT ATP-BINDING PROTEIN"/>
    <property type="match status" value="1"/>
</dbReference>
<keyword evidence="1" id="KW-0547">Nucleotide-binding</keyword>
<evidence type="ECO:0000313" key="5">
    <source>
        <dbReference type="Proteomes" id="UP001501295"/>
    </source>
</evidence>
<dbReference type="PROSITE" id="PS00211">
    <property type="entry name" value="ABC_TRANSPORTER_1"/>
    <property type="match status" value="1"/>
</dbReference>